<dbReference type="RefSeq" id="WP_052898541.1">
    <property type="nucleotide sequence ID" value="NZ_JRXE01000008.1"/>
</dbReference>
<dbReference type="GO" id="GO:0015833">
    <property type="term" value="P:peptide transport"/>
    <property type="evidence" value="ECO:0007669"/>
    <property type="project" value="InterPro"/>
</dbReference>
<dbReference type="OrthoDB" id="9802264at2"/>
<evidence type="ECO:0000313" key="8">
    <source>
        <dbReference type="Proteomes" id="UP000036851"/>
    </source>
</evidence>
<dbReference type="PANTHER" id="PTHR43776">
    <property type="entry name" value="TRANSPORT ATP-BINDING PROTEIN"/>
    <property type="match status" value="1"/>
</dbReference>
<evidence type="ECO:0000313" key="6">
    <source>
        <dbReference type="EMBL" id="KOC90793.1"/>
    </source>
</evidence>
<dbReference type="Proteomes" id="UP000036851">
    <property type="component" value="Unassembled WGS sequence"/>
</dbReference>
<dbReference type="InterPro" id="IPR017871">
    <property type="entry name" value="ABC_transporter-like_CS"/>
</dbReference>
<dbReference type="SUPFAM" id="SSF52540">
    <property type="entry name" value="P-loop containing nucleoside triphosphate hydrolases"/>
    <property type="match status" value="2"/>
</dbReference>
<dbReference type="SMART" id="SM00382">
    <property type="entry name" value="AAA"/>
    <property type="match status" value="2"/>
</dbReference>
<dbReference type="AlphaFoldDB" id="A0A0L7T622"/>
<keyword evidence="2" id="KW-0813">Transport</keyword>
<dbReference type="NCBIfam" id="NF010167">
    <property type="entry name" value="PRK13648.1"/>
    <property type="match status" value="2"/>
</dbReference>
<evidence type="ECO:0000313" key="7">
    <source>
        <dbReference type="EMBL" id="KOC94218.1"/>
    </source>
</evidence>
<dbReference type="EMBL" id="JRXE01000008">
    <property type="protein sequence ID" value="KOC90793.1"/>
    <property type="molecule type" value="Genomic_DNA"/>
</dbReference>
<dbReference type="EMBL" id="JRXF01000007">
    <property type="protein sequence ID" value="KOC94218.1"/>
    <property type="molecule type" value="Genomic_DNA"/>
</dbReference>
<dbReference type="Proteomes" id="UP000037088">
    <property type="component" value="Unassembled WGS sequence"/>
</dbReference>
<dbReference type="InterPro" id="IPR003593">
    <property type="entry name" value="AAA+_ATPase"/>
</dbReference>
<protein>
    <submittedName>
        <fullName evidence="6">ABC transporter ATP-binding protein</fullName>
    </submittedName>
</protein>
<dbReference type="NCBIfam" id="NF007739">
    <property type="entry name" value="PRK10419.1"/>
    <property type="match status" value="2"/>
</dbReference>
<dbReference type="STRING" id="1560201.NG42_06900"/>
<dbReference type="PROSITE" id="PS50893">
    <property type="entry name" value="ABC_TRANSPORTER_2"/>
    <property type="match status" value="2"/>
</dbReference>
<dbReference type="GO" id="GO:0005524">
    <property type="term" value="F:ATP binding"/>
    <property type="evidence" value="ECO:0007669"/>
    <property type="project" value="UniProtKB-KW"/>
</dbReference>
<keyword evidence="9" id="KW-1185">Reference proteome</keyword>
<proteinExistence type="inferred from homology"/>
<evidence type="ECO:0000256" key="4">
    <source>
        <dbReference type="ARBA" id="ARBA00022840"/>
    </source>
</evidence>
<dbReference type="NCBIfam" id="NF008453">
    <property type="entry name" value="PRK11308.1"/>
    <property type="match status" value="2"/>
</dbReference>
<dbReference type="PATRIC" id="fig|1560201.3.peg.1471"/>
<dbReference type="InterPro" id="IPR050319">
    <property type="entry name" value="ABC_transp_ATP-bind"/>
</dbReference>
<feature type="domain" description="ABC transporter" evidence="5">
    <location>
        <begin position="278"/>
        <end position="522"/>
    </location>
</feature>
<evidence type="ECO:0000256" key="3">
    <source>
        <dbReference type="ARBA" id="ARBA00022741"/>
    </source>
</evidence>
<dbReference type="Pfam" id="PF08352">
    <property type="entry name" value="oligo_HPY"/>
    <property type="match status" value="2"/>
</dbReference>
<dbReference type="InterPro" id="IPR013563">
    <property type="entry name" value="Oligopep_ABC_C"/>
</dbReference>
<evidence type="ECO:0000256" key="2">
    <source>
        <dbReference type="ARBA" id="ARBA00022448"/>
    </source>
</evidence>
<dbReference type="Pfam" id="PF00005">
    <property type="entry name" value="ABC_tran"/>
    <property type="match status" value="2"/>
</dbReference>
<accession>A0A0L7T622</accession>
<organism evidence="6 9">
    <name type="scientific">Winslowiella iniecta</name>
    <dbReference type="NCBI Taxonomy" id="1560201"/>
    <lineage>
        <taxon>Bacteria</taxon>
        <taxon>Pseudomonadati</taxon>
        <taxon>Pseudomonadota</taxon>
        <taxon>Gammaproteobacteria</taxon>
        <taxon>Enterobacterales</taxon>
        <taxon>Erwiniaceae</taxon>
        <taxon>Winslowiella</taxon>
    </lineage>
</organism>
<dbReference type="GO" id="GO:0016887">
    <property type="term" value="F:ATP hydrolysis activity"/>
    <property type="evidence" value="ECO:0007669"/>
    <property type="project" value="InterPro"/>
</dbReference>
<dbReference type="InterPro" id="IPR003439">
    <property type="entry name" value="ABC_transporter-like_ATP-bd"/>
</dbReference>
<sequence length="535" mass="58529">MTEPLLAVEQLSIDYHRQQGGYLQAVKSLSFNLNPGEVVAIVGGSGSGKSTTASALVGLLNQQALRRGGSIRFNGQSLETASQRQWQQLRGLEIGFVPQDPGQAFNPIQTIEKQMLEALTLHGVPKNQAAGRLTALLAATGLNDSQRVLASYPHQLSGGMRQRVLLAMAMCHHPKLIIADEPTSALDVSVQKQVLDALAEVVDKQGVALLLITHDLNMALERADRVLVMHEGQMVESGTPASLLRQTRHPYTRQLLEASPAFLTVPYRQPHPHSVPFMLADKLSKRFILPRGEIFSAVDAVSFPVFRGATTSLVGESGSGKSTTVRMLLGLERPDDGEVRFDGVSFTTPSSFQKSDFRRRVQVVYQNPWASLNPKMTLEAIIAEPLRAFNIGNKQSQRQRVAELLEAVELSTALLNVRPSALSGGQRQRVAIARALAISPELLILDEPVSALDVAVQAQILRLLERLQREKGLSYLFISHDLAVVRQISDYVVIMQQGKVVEQGEVQSIFSTPTAAYTRQLLAHIPTLPAQARRA</sequence>
<dbReference type="GO" id="GO:0055085">
    <property type="term" value="P:transmembrane transport"/>
    <property type="evidence" value="ECO:0007669"/>
    <property type="project" value="UniProtKB-ARBA"/>
</dbReference>
<comment type="caution">
    <text evidence="6">The sequence shown here is derived from an EMBL/GenBank/DDBJ whole genome shotgun (WGS) entry which is preliminary data.</text>
</comment>
<comment type="similarity">
    <text evidence="1">Belongs to the ABC transporter superfamily. Drug exporter-2 (TC 3.A.1.117) family.</text>
</comment>
<keyword evidence="3" id="KW-0547">Nucleotide-binding</keyword>
<keyword evidence="4 6" id="KW-0067">ATP-binding</keyword>
<evidence type="ECO:0000256" key="1">
    <source>
        <dbReference type="ARBA" id="ARBA00006526"/>
    </source>
</evidence>
<evidence type="ECO:0000259" key="5">
    <source>
        <dbReference type="PROSITE" id="PS50893"/>
    </source>
</evidence>
<evidence type="ECO:0000313" key="9">
    <source>
        <dbReference type="Proteomes" id="UP000037088"/>
    </source>
</evidence>
<dbReference type="Gene3D" id="3.40.50.300">
    <property type="entry name" value="P-loop containing nucleotide triphosphate hydrolases"/>
    <property type="match status" value="2"/>
</dbReference>
<dbReference type="PROSITE" id="PS00211">
    <property type="entry name" value="ABC_TRANSPORTER_1"/>
    <property type="match status" value="2"/>
</dbReference>
<reference evidence="8 9" key="1">
    <citation type="journal article" date="2015" name="Int. J. Syst. Evol. Microbiol.">
        <title>Erwinia iniecta sp. nov., isolated from Russian wheat aphids (Diuraphis noxia).</title>
        <authorList>
            <person name="Campillo T."/>
            <person name="Luna E."/>
            <person name="Portier P."/>
            <person name="Fischer-Le Saux M."/>
            <person name="Lapitan N."/>
            <person name="Tisserat N.A."/>
            <person name="Leach J.E."/>
        </authorList>
    </citation>
    <scope>NUCLEOTIDE SEQUENCE [LARGE SCALE GENOMIC DNA]</scope>
    <source>
        <strain evidence="6 9">B120</strain>
        <strain evidence="7 8">B149</strain>
    </source>
</reference>
<dbReference type="CDD" id="cd03257">
    <property type="entry name" value="ABC_NikE_OppD_transporters"/>
    <property type="match status" value="2"/>
</dbReference>
<dbReference type="PANTHER" id="PTHR43776:SF7">
    <property type="entry name" value="D,D-DIPEPTIDE TRANSPORT ATP-BINDING PROTEIN DDPF-RELATED"/>
    <property type="match status" value="1"/>
</dbReference>
<gene>
    <name evidence="6" type="ORF">NG42_06900</name>
    <name evidence="7" type="ORF">NG43_05975</name>
</gene>
<name>A0A0L7T622_9GAMM</name>
<dbReference type="InterPro" id="IPR027417">
    <property type="entry name" value="P-loop_NTPase"/>
</dbReference>
<feature type="domain" description="ABC transporter" evidence="5">
    <location>
        <begin position="8"/>
        <end position="256"/>
    </location>
</feature>